<comment type="caution">
    <text evidence="3">The sequence shown here is derived from an EMBL/GenBank/DDBJ whole genome shotgun (WGS) entry which is preliminary data.</text>
</comment>
<dbReference type="Proteomes" id="UP000474957">
    <property type="component" value="Unassembled WGS sequence"/>
</dbReference>
<dbReference type="AlphaFoldDB" id="A0A6L5Z447"/>
<keyword evidence="4" id="KW-1185">Reference proteome</keyword>
<sequence>MDRIQLTLMVTLALFCAMGVGWLLRWGYDLLNPPPPPEPKDDSEWAEYARACEAGKVEAEQRLAELERDLGNKLVQVQAELVAAMDGLGDSRRYVQELEARLAEQPRPAPGAEATKQADPGGEGRSEPG</sequence>
<evidence type="ECO:0000256" key="1">
    <source>
        <dbReference type="SAM" id="Coils"/>
    </source>
</evidence>
<evidence type="ECO:0000313" key="3">
    <source>
        <dbReference type="EMBL" id="MSU91316.1"/>
    </source>
</evidence>
<organism evidence="3 4">
    <name type="scientific">Halovulum marinum</name>
    <dbReference type="NCBI Taxonomy" id="2662447"/>
    <lineage>
        <taxon>Bacteria</taxon>
        <taxon>Pseudomonadati</taxon>
        <taxon>Pseudomonadota</taxon>
        <taxon>Alphaproteobacteria</taxon>
        <taxon>Rhodobacterales</taxon>
        <taxon>Paracoccaceae</taxon>
        <taxon>Halovulum</taxon>
    </lineage>
</organism>
<feature type="coiled-coil region" evidence="1">
    <location>
        <begin position="49"/>
        <end position="76"/>
    </location>
</feature>
<gene>
    <name evidence="3" type="ORF">GE300_17175</name>
</gene>
<dbReference type="EMBL" id="WIND01000018">
    <property type="protein sequence ID" value="MSU91316.1"/>
    <property type="molecule type" value="Genomic_DNA"/>
</dbReference>
<accession>A0A6L5Z447</accession>
<keyword evidence="1" id="KW-0175">Coiled coil</keyword>
<proteinExistence type="predicted"/>
<name>A0A6L5Z447_9RHOB</name>
<reference evidence="3 4" key="1">
    <citation type="submission" date="2019-10" db="EMBL/GenBank/DDBJ databases">
        <title>Cognatihalovulum marinum gen. nov. sp. nov., a new member of the family Rhodobacteraceae isolated from deep seawater of the Northwest Indian Ocean.</title>
        <authorList>
            <person name="Ruan C."/>
            <person name="Wang J."/>
            <person name="Zheng X."/>
            <person name="Song L."/>
            <person name="Zhu Y."/>
            <person name="Huang Y."/>
            <person name="Lu Z."/>
            <person name="Du W."/>
            <person name="Huang L."/>
            <person name="Dai X."/>
        </authorList>
    </citation>
    <scope>NUCLEOTIDE SEQUENCE [LARGE SCALE GENOMIC DNA]</scope>
    <source>
        <strain evidence="3 4">2CG4</strain>
    </source>
</reference>
<dbReference type="RefSeq" id="WP_154448349.1">
    <property type="nucleotide sequence ID" value="NZ_WIND01000018.1"/>
</dbReference>
<feature type="region of interest" description="Disordered" evidence="2">
    <location>
        <begin position="100"/>
        <end position="129"/>
    </location>
</feature>
<evidence type="ECO:0000256" key="2">
    <source>
        <dbReference type="SAM" id="MobiDB-lite"/>
    </source>
</evidence>
<protein>
    <submittedName>
        <fullName evidence="3">Uncharacterized protein</fullName>
    </submittedName>
</protein>
<evidence type="ECO:0000313" key="4">
    <source>
        <dbReference type="Proteomes" id="UP000474957"/>
    </source>
</evidence>